<dbReference type="EMBL" id="CAJNOR010005648">
    <property type="protein sequence ID" value="CAF1571129.1"/>
    <property type="molecule type" value="Genomic_DNA"/>
</dbReference>
<dbReference type="Pfam" id="PF13424">
    <property type="entry name" value="TPR_12"/>
    <property type="match status" value="3"/>
</dbReference>
<dbReference type="SUPFAM" id="SSF48452">
    <property type="entry name" value="TPR-like"/>
    <property type="match status" value="3"/>
</dbReference>
<evidence type="ECO:0000259" key="4">
    <source>
        <dbReference type="Pfam" id="PF03496"/>
    </source>
</evidence>
<dbReference type="InterPro" id="IPR019734">
    <property type="entry name" value="TPR_rpt"/>
</dbReference>
<dbReference type="SUPFAM" id="SSF56399">
    <property type="entry name" value="ADP-ribosylation"/>
    <property type="match status" value="1"/>
</dbReference>
<dbReference type="PROSITE" id="PS51996">
    <property type="entry name" value="TR_MART"/>
    <property type="match status" value="1"/>
</dbReference>
<feature type="repeat" description="TPR" evidence="3">
    <location>
        <begin position="830"/>
        <end position="863"/>
    </location>
</feature>
<evidence type="ECO:0000256" key="2">
    <source>
        <dbReference type="ARBA" id="ARBA00022803"/>
    </source>
</evidence>
<gene>
    <name evidence="5" type="ORF">XAT740_LOCUS44488</name>
</gene>
<reference evidence="5" key="1">
    <citation type="submission" date="2021-02" db="EMBL/GenBank/DDBJ databases">
        <authorList>
            <person name="Nowell W R."/>
        </authorList>
    </citation>
    <scope>NUCLEOTIDE SEQUENCE</scope>
</reference>
<dbReference type="Proteomes" id="UP000663828">
    <property type="component" value="Unassembled WGS sequence"/>
</dbReference>
<feature type="repeat" description="TPR" evidence="3">
    <location>
        <begin position="620"/>
        <end position="653"/>
    </location>
</feature>
<accession>A0A815YHW7</accession>
<dbReference type="InterPro" id="IPR003540">
    <property type="entry name" value="ADP-ribosyltransferase"/>
</dbReference>
<evidence type="ECO:0000256" key="1">
    <source>
        <dbReference type="ARBA" id="ARBA00022737"/>
    </source>
</evidence>
<dbReference type="Gene3D" id="1.25.40.10">
    <property type="entry name" value="Tetratricopeptide repeat domain"/>
    <property type="match status" value="4"/>
</dbReference>
<dbReference type="Pfam" id="PF13374">
    <property type="entry name" value="TPR_10"/>
    <property type="match status" value="1"/>
</dbReference>
<dbReference type="GO" id="GO:0005576">
    <property type="term" value="C:extracellular region"/>
    <property type="evidence" value="ECO:0007669"/>
    <property type="project" value="InterPro"/>
</dbReference>
<dbReference type="PANTHER" id="PTHR45641">
    <property type="entry name" value="TETRATRICOPEPTIDE REPEAT PROTEIN (AFU_ORTHOLOGUE AFUA_6G03870)"/>
    <property type="match status" value="1"/>
</dbReference>
<dbReference type="Pfam" id="PF03496">
    <property type="entry name" value="ADPrib_exo_Tox"/>
    <property type="match status" value="1"/>
</dbReference>
<dbReference type="Gene3D" id="3.90.176.10">
    <property type="entry name" value="Toxin ADP-ribosyltransferase, Chain A, domain 1"/>
    <property type="match status" value="1"/>
</dbReference>
<evidence type="ECO:0000256" key="3">
    <source>
        <dbReference type="PROSITE-ProRule" id="PRU00339"/>
    </source>
</evidence>
<sequence length="1178" mass="134558">MAESRTQHTATTDQSVVVSNSIDSSTKGNILHEPSDEIINKVIELGRISTNKLEQSIDTYTIKTPVVIVLTANIDQSDFGFQDLSKQLQDISPSTEWYTDQDQCIDSLTSANDINALLILYNYSYVDIIPLINFIPQIHAIYLFHHNRHQLNNENYAVGTWNKKVKSVYHHIEQMCYAIKQEFCQLSTDSSFSFSSSNSSISFDELDSSFMYTQLFKEILMELKYDKKKAKAVFIKYCRDPSTSVDFKSNDVDQFEKQYDENNAIWWYTKANFLFFNVNKALRNQDMKVLMKMAFFLQDLHNDIEKRCLEDNHRSKITVYRGQGLSSRKFEEMKKSKGALFSFNCFLSTSKNRLVAEMLAESVRSQNDTTGIIFQIEIDPRVSSASFTSVERFGNFPEEQEILFSMHSVFRIGDMKEVEERLWLVKLTATDKDDPDLQNLSGFLKKEVSFAEGWSRMAFLMQRIGNFDGALEIFRDLYDATNGDDQPSQVIQRIVIGESIVKSYLIKGKHGAARVYYELLLNFSLQHLPAGDFLIGLLYFKYGITFAQTGEYAASLENYVKALEIYQKHLPLDHRLYSIAYYFMGASQYEMGDFPSALTNYQKALQILEKCLPHNHPDLAQIYTSIASAYESLGEYSVAMPYAEKALEIQKRVLPSSHPNLGIAYNTIAVLHLSMGNNILAHSNLEISRNILENSQFSNNPIMIKIYTNIGVLQHSLRNYQEALSYFQKALAIVNKSLPSDHLSIASLHVNIGMIKSEMSDFSSAVEYLEKALEIYKEPDLVDHWEFGRAHLIMGSVHQRKGNFTVALLHLENALAILKQKMSPAHPLVADTYRELGLVQQSLGNFSSALCHYEEAVRIQKQSLGDHHPDLLPTYACIMLLKGLSGDLSGTMAINQNILQIKRATAALNNTSADYENNVMKRTIDLLQQQYPTVIQDCQNLDVYMKNYGAQNSFQNDLDDRTETDLCDIMNSTCRINKIIGQQIKFESELELDIDLSPWTNRSDVQLLSNICMRQNKQDELFIAKLQKYHLASQNSPNDESEAVHFNDLKEYVLQSCASSIDLLDTFRRLLPPNDISLAMQYNQVGIDLCKVIEYEKALVIFEKVRDMLLRSHPVNHQYLAYTYNSTAFALYAMERYPEAFDCARESVTSAILAFGPDHPQSLAYENRLDIIIQKLSS</sequence>
<keyword evidence="2 3" id="KW-0802">TPR repeat</keyword>
<dbReference type="PANTHER" id="PTHR45641:SF1">
    <property type="entry name" value="AAA+ ATPASE DOMAIN-CONTAINING PROTEIN"/>
    <property type="match status" value="1"/>
</dbReference>
<evidence type="ECO:0000313" key="6">
    <source>
        <dbReference type="Proteomes" id="UP000663828"/>
    </source>
</evidence>
<feature type="repeat" description="TPR" evidence="3">
    <location>
        <begin position="578"/>
        <end position="611"/>
    </location>
</feature>
<evidence type="ECO:0000313" key="5">
    <source>
        <dbReference type="EMBL" id="CAF1571129.1"/>
    </source>
</evidence>
<name>A0A815YHW7_ADIRI</name>
<dbReference type="PROSITE" id="PS50005">
    <property type="entry name" value="TPR"/>
    <property type="match status" value="6"/>
</dbReference>
<dbReference type="AlphaFoldDB" id="A0A815YHW7"/>
<proteinExistence type="predicted"/>
<feature type="repeat" description="TPR" evidence="3">
    <location>
        <begin position="704"/>
        <end position="737"/>
    </location>
</feature>
<feature type="domain" description="ADP ribosyltransferase" evidence="4">
    <location>
        <begin position="259"/>
        <end position="419"/>
    </location>
</feature>
<dbReference type="PROSITE" id="PS50293">
    <property type="entry name" value="TPR_REGION"/>
    <property type="match status" value="1"/>
</dbReference>
<protein>
    <recommendedName>
        <fullName evidence="4">ADP ribosyltransferase domain-containing protein</fullName>
    </recommendedName>
</protein>
<comment type="caution">
    <text evidence="5">The sequence shown here is derived from an EMBL/GenBank/DDBJ whole genome shotgun (WGS) entry which is preliminary data.</text>
</comment>
<dbReference type="SMART" id="SM00028">
    <property type="entry name" value="TPR"/>
    <property type="match status" value="9"/>
</dbReference>
<keyword evidence="6" id="KW-1185">Reference proteome</keyword>
<dbReference type="InterPro" id="IPR011990">
    <property type="entry name" value="TPR-like_helical_dom_sf"/>
</dbReference>
<organism evidence="5 6">
    <name type="scientific">Adineta ricciae</name>
    <name type="common">Rotifer</name>
    <dbReference type="NCBI Taxonomy" id="249248"/>
    <lineage>
        <taxon>Eukaryota</taxon>
        <taxon>Metazoa</taxon>
        <taxon>Spiralia</taxon>
        <taxon>Gnathifera</taxon>
        <taxon>Rotifera</taxon>
        <taxon>Eurotatoria</taxon>
        <taxon>Bdelloidea</taxon>
        <taxon>Adinetida</taxon>
        <taxon>Adinetidae</taxon>
        <taxon>Adineta</taxon>
    </lineage>
</organism>
<keyword evidence="1" id="KW-0677">Repeat</keyword>
<feature type="repeat" description="TPR" evidence="3">
    <location>
        <begin position="746"/>
        <end position="779"/>
    </location>
</feature>
<feature type="repeat" description="TPR" evidence="3">
    <location>
        <begin position="536"/>
        <end position="569"/>
    </location>
</feature>